<dbReference type="GO" id="GO:0005576">
    <property type="term" value="C:extracellular region"/>
    <property type="evidence" value="ECO:0007669"/>
    <property type="project" value="UniProtKB-SubCell"/>
</dbReference>
<sequence precursor="true">MKRYLIFTILLVLTIGTAVVVSDCPSGKYKGPCFAWNNEKCRRICKEEGHVSGHCSAGLKCWCEGC</sequence>
<evidence type="ECO:0000313" key="6">
    <source>
        <dbReference type="EMBL" id="ALN49361.1"/>
    </source>
</evidence>
<protein>
    <submittedName>
        <fullName evidence="6">Drosomycin 3</fullName>
    </submittedName>
</protein>
<dbReference type="InterPro" id="IPR036574">
    <property type="entry name" value="Scorpion_toxin-like_sf"/>
</dbReference>
<keyword evidence="2" id="KW-0964">Secreted</keyword>
<organism evidence="6">
    <name type="scientific">Blattella germanica</name>
    <name type="common">German cockroach</name>
    <name type="synonym">Blatta germanica</name>
    <dbReference type="NCBI Taxonomy" id="6973"/>
    <lineage>
        <taxon>Eukaryota</taxon>
        <taxon>Metazoa</taxon>
        <taxon>Ecdysozoa</taxon>
        <taxon>Arthropoda</taxon>
        <taxon>Hexapoda</taxon>
        <taxon>Insecta</taxon>
        <taxon>Pterygota</taxon>
        <taxon>Neoptera</taxon>
        <taxon>Polyneoptera</taxon>
        <taxon>Dictyoptera</taxon>
        <taxon>Blattodea</taxon>
        <taxon>Blaberoidea</taxon>
        <taxon>Blattellidae</taxon>
        <taxon>Blattella</taxon>
    </lineage>
</organism>
<comment type="subcellular location">
    <subcellularLocation>
        <location evidence="1">Secreted</location>
    </subcellularLocation>
</comment>
<dbReference type="AlphaFoldDB" id="A0A2I4JRD4"/>
<evidence type="ECO:0000256" key="4">
    <source>
        <dbReference type="SAM" id="SignalP"/>
    </source>
</evidence>
<gene>
    <name evidence="6" type="primary">DRS-3</name>
</gene>
<dbReference type="FunFam" id="3.30.30.10:FF:000001">
    <property type="entry name" value="Drosomycin 13"/>
    <property type="match status" value="1"/>
</dbReference>
<name>A0A2I4JRD4_BLAGE</name>
<evidence type="ECO:0000256" key="3">
    <source>
        <dbReference type="ARBA" id="ARBA00023157"/>
    </source>
</evidence>
<keyword evidence="3" id="KW-1015">Disulfide bond</keyword>
<dbReference type="SUPFAM" id="SSF57095">
    <property type="entry name" value="Scorpion toxin-like"/>
    <property type="match status" value="1"/>
</dbReference>
<dbReference type="GO" id="GO:0051707">
    <property type="term" value="P:response to other organism"/>
    <property type="evidence" value="ECO:0007669"/>
    <property type="project" value="UniProtKB-ARBA"/>
</dbReference>
<evidence type="ECO:0000256" key="2">
    <source>
        <dbReference type="ARBA" id="ARBA00022525"/>
    </source>
</evidence>
<dbReference type="Pfam" id="PF00304">
    <property type="entry name" value="Gamma-thionin"/>
    <property type="match status" value="1"/>
</dbReference>
<reference evidence="6" key="1">
    <citation type="submission" date="2015-05" db="EMBL/GenBank/DDBJ databases">
        <title>cDNA cloning of a drosomycin gene (BgDRS-3) from Blattella germanica.</title>
        <authorList>
            <person name="Zhu S."/>
            <person name="Gao B."/>
        </authorList>
    </citation>
    <scope>NUCLEOTIDE SEQUENCE</scope>
</reference>
<evidence type="ECO:0000259" key="5">
    <source>
        <dbReference type="SMART" id="SM00505"/>
    </source>
</evidence>
<keyword evidence="4" id="KW-0732">Signal</keyword>
<dbReference type="EMBL" id="KR559249">
    <property type="protein sequence ID" value="ALN49361.1"/>
    <property type="molecule type" value="mRNA"/>
</dbReference>
<feature type="domain" description="Knottins-like" evidence="5">
    <location>
        <begin position="21"/>
        <end position="66"/>
    </location>
</feature>
<feature type="chain" id="PRO_5014377124" evidence="4">
    <location>
        <begin position="23"/>
        <end position="66"/>
    </location>
</feature>
<accession>A0A2I4JRD4</accession>
<dbReference type="SMART" id="SM00505">
    <property type="entry name" value="Knot1"/>
    <property type="match status" value="1"/>
</dbReference>
<dbReference type="Gene3D" id="3.30.30.10">
    <property type="entry name" value="Knottin, scorpion toxin-like"/>
    <property type="match status" value="1"/>
</dbReference>
<evidence type="ECO:0000256" key="1">
    <source>
        <dbReference type="ARBA" id="ARBA00004613"/>
    </source>
</evidence>
<dbReference type="GO" id="GO:0006952">
    <property type="term" value="P:defense response"/>
    <property type="evidence" value="ECO:0007669"/>
    <property type="project" value="InterPro"/>
</dbReference>
<feature type="signal peptide" evidence="4">
    <location>
        <begin position="1"/>
        <end position="22"/>
    </location>
</feature>
<proteinExistence type="evidence at transcript level"/>
<dbReference type="InterPro" id="IPR003614">
    <property type="entry name" value="Knottins"/>
</dbReference>